<dbReference type="InterPro" id="IPR012337">
    <property type="entry name" value="RNaseH-like_sf"/>
</dbReference>
<proteinExistence type="inferred from homology"/>
<dbReference type="VEuPathDB" id="GiardiaDB:SS50377_27486"/>
<dbReference type="InterPro" id="IPR002156">
    <property type="entry name" value="RNaseH_domain"/>
</dbReference>
<evidence type="ECO:0000256" key="3">
    <source>
        <dbReference type="ARBA" id="ARBA00012180"/>
    </source>
</evidence>
<dbReference type="GO" id="GO:0004523">
    <property type="term" value="F:RNA-DNA hybrid ribonuclease activity"/>
    <property type="evidence" value="ECO:0007669"/>
    <property type="project" value="UniProtKB-EC"/>
</dbReference>
<comment type="catalytic activity">
    <reaction evidence="1">
        <text>Endonucleolytic cleavage to 5'-phosphomonoester.</text>
        <dbReference type="EC" id="3.1.26.4"/>
    </reaction>
</comment>
<protein>
    <recommendedName>
        <fullName evidence="3">ribonuclease H</fullName>
        <ecNumber evidence="3">3.1.26.4</ecNumber>
    </recommendedName>
</protein>
<evidence type="ECO:0000313" key="10">
    <source>
        <dbReference type="EMBL" id="KAH0571186.1"/>
    </source>
</evidence>
<dbReference type="Pfam" id="PF00075">
    <property type="entry name" value="RNase_H"/>
    <property type="match status" value="2"/>
</dbReference>
<evidence type="ECO:0000259" key="8">
    <source>
        <dbReference type="PROSITE" id="PS50879"/>
    </source>
</evidence>
<organism evidence="9">
    <name type="scientific">Spironucleus salmonicida</name>
    <dbReference type="NCBI Taxonomy" id="348837"/>
    <lineage>
        <taxon>Eukaryota</taxon>
        <taxon>Metamonada</taxon>
        <taxon>Diplomonadida</taxon>
        <taxon>Hexamitidae</taxon>
        <taxon>Hexamitinae</taxon>
        <taxon>Spironucleus</taxon>
    </lineage>
</organism>
<keyword evidence="7" id="KW-0378">Hydrolase</keyword>
<dbReference type="EMBL" id="AUWU02000007">
    <property type="protein sequence ID" value="KAH0571186.1"/>
    <property type="molecule type" value="Genomic_DNA"/>
</dbReference>
<evidence type="ECO:0000256" key="7">
    <source>
        <dbReference type="ARBA" id="ARBA00022801"/>
    </source>
</evidence>
<dbReference type="AlphaFoldDB" id="V6LQR1"/>
<comment type="similarity">
    <text evidence="2">Belongs to the RNase H family.</text>
</comment>
<evidence type="ECO:0000256" key="2">
    <source>
        <dbReference type="ARBA" id="ARBA00005300"/>
    </source>
</evidence>
<dbReference type="EMBL" id="KI546057">
    <property type="protein sequence ID" value="EST46920.1"/>
    <property type="molecule type" value="Genomic_DNA"/>
</dbReference>
<feature type="domain" description="RNase H type-1" evidence="8">
    <location>
        <begin position="53"/>
        <end position="202"/>
    </location>
</feature>
<name>V6LQR1_9EUKA</name>
<dbReference type="GO" id="GO:0043137">
    <property type="term" value="P:DNA replication, removal of RNA primer"/>
    <property type="evidence" value="ECO:0007669"/>
    <property type="project" value="TreeGrafter"/>
</dbReference>
<evidence type="ECO:0000256" key="1">
    <source>
        <dbReference type="ARBA" id="ARBA00000077"/>
    </source>
</evidence>
<dbReference type="PANTHER" id="PTHR10642">
    <property type="entry name" value="RIBONUCLEASE H1"/>
    <property type="match status" value="1"/>
</dbReference>
<reference evidence="10" key="2">
    <citation type="submission" date="2020-12" db="EMBL/GenBank/DDBJ databases">
        <title>New Spironucleus salmonicida genome in near-complete chromosomes.</title>
        <authorList>
            <person name="Xu F."/>
            <person name="Kurt Z."/>
            <person name="Jimenez-Gonzalez A."/>
            <person name="Astvaldsson A."/>
            <person name="Andersson J.O."/>
            <person name="Svard S.G."/>
        </authorList>
    </citation>
    <scope>NUCLEOTIDE SEQUENCE</scope>
    <source>
        <strain evidence="10">ATCC 50377</strain>
    </source>
</reference>
<evidence type="ECO:0000256" key="4">
    <source>
        <dbReference type="ARBA" id="ARBA00022722"/>
    </source>
</evidence>
<dbReference type="EC" id="3.1.26.4" evidence="3"/>
<dbReference type="OrthoDB" id="10257312at2759"/>
<dbReference type="Proteomes" id="UP000018208">
    <property type="component" value="Unassembled WGS sequence"/>
</dbReference>
<sequence>MEENQVTFMQNKYDENSTYENQSKYWFLQINPGENYYSQYASMKEVSYDSFLQYQCMKFYTDGGATSSSGGPGGYGVIGVESGFKKLEFNQSFKSTTNNRMELMAILCVVKSYNKDIYIATDSCYSIGCLTKFHFGWFKDKSQKNKIISNYDQVSKELKNKDLLFQILYYAQNKCVRLCHVKGHSGDKFNEMVDKLTWIGRDTGDIDVPYLTSIKVQHQIQKSNNQISDISQTIAKRQILEKFHQFTFHINDISFINYNVCNFDTKMVQYQEFQNMKGKKYFINGHYKSSKGGLGLIQIQDGIITELFSQGFQQSTSNRMVLIGMIVALQTLQNDEQFIVASSVKYPLDCFTQWLGGWLQKDFNGIANVELIKQNLCLMMGRKCTFAHVKSSLKDEYTIQSLKLASQVFNTYTKDNNK</sequence>
<accession>V6LQR1</accession>
<dbReference type="SUPFAM" id="SSF53098">
    <property type="entry name" value="Ribonuclease H-like"/>
    <property type="match status" value="2"/>
</dbReference>
<keyword evidence="6" id="KW-0255">Endonuclease</keyword>
<keyword evidence="11" id="KW-1185">Reference proteome</keyword>
<dbReference type="InterPro" id="IPR050092">
    <property type="entry name" value="RNase_H"/>
</dbReference>
<feature type="domain" description="RNase H type-1" evidence="8">
    <location>
        <begin position="275"/>
        <end position="410"/>
    </location>
</feature>
<keyword evidence="5" id="KW-0479">Metal-binding</keyword>
<reference evidence="9 10" key="1">
    <citation type="journal article" date="2014" name="PLoS Genet.">
        <title>The Genome of Spironucleus salmonicida Highlights a Fish Pathogen Adapted to Fluctuating Environments.</title>
        <authorList>
            <person name="Xu F."/>
            <person name="Jerlstrom-Hultqvist J."/>
            <person name="Einarsson E."/>
            <person name="Astvaldsson A."/>
            <person name="Svard S.G."/>
            <person name="Andersson J.O."/>
        </authorList>
    </citation>
    <scope>NUCLEOTIDE SEQUENCE</scope>
    <source>
        <strain evidence="10">ATCC 50377</strain>
    </source>
</reference>
<gene>
    <name evidence="9" type="ORF">SS50377_13076</name>
    <name evidence="10" type="ORF">SS50377_27486</name>
</gene>
<dbReference type="Gene3D" id="3.30.420.10">
    <property type="entry name" value="Ribonuclease H-like superfamily/Ribonuclease H"/>
    <property type="match status" value="2"/>
</dbReference>
<evidence type="ECO:0000313" key="11">
    <source>
        <dbReference type="Proteomes" id="UP000018208"/>
    </source>
</evidence>
<dbReference type="PROSITE" id="PS50879">
    <property type="entry name" value="RNASE_H_1"/>
    <property type="match status" value="2"/>
</dbReference>
<keyword evidence="4" id="KW-0540">Nuclease</keyword>
<evidence type="ECO:0000256" key="5">
    <source>
        <dbReference type="ARBA" id="ARBA00022723"/>
    </source>
</evidence>
<evidence type="ECO:0000256" key="6">
    <source>
        <dbReference type="ARBA" id="ARBA00022759"/>
    </source>
</evidence>
<dbReference type="PANTHER" id="PTHR10642:SF26">
    <property type="entry name" value="RIBONUCLEASE H1"/>
    <property type="match status" value="1"/>
</dbReference>
<dbReference type="GO" id="GO:0046872">
    <property type="term" value="F:metal ion binding"/>
    <property type="evidence" value="ECO:0007669"/>
    <property type="project" value="UniProtKB-KW"/>
</dbReference>
<evidence type="ECO:0000313" key="9">
    <source>
        <dbReference type="EMBL" id="EST46920.1"/>
    </source>
</evidence>
<dbReference type="InterPro" id="IPR036397">
    <property type="entry name" value="RNaseH_sf"/>
</dbReference>
<dbReference type="GO" id="GO:0003676">
    <property type="term" value="F:nucleic acid binding"/>
    <property type="evidence" value="ECO:0007669"/>
    <property type="project" value="InterPro"/>
</dbReference>